<comment type="similarity">
    <text evidence="2">Belongs to the class-V pyridoxal-phosphate-dependent aminotransferase family. Csd subfamily.</text>
</comment>
<dbReference type="SUPFAM" id="SSF53383">
    <property type="entry name" value="PLP-dependent transferases"/>
    <property type="match status" value="1"/>
</dbReference>
<dbReference type="PROSITE" id="PS00595">
    <property type="entry name" value="AA_TRANSFER_CLASS_5"/>
    <property type="match status" value="1"/>
</dbReference>
<evidence type="ECO:0000256" key="5">
    <source>
        <dbReference type="ARBA" id="ARBA00050776"/>
    </source>
</evidence>
<dbReference type="AlphaFoldDB" id="A0A1D7QR00"/>
<evidence type="ECO:0000259" key="7">
    <source>
        <dbReference type="Pfam" id="PF00266"/>
    </source>
</evidence>
<dbReference type="PATRIC" id="fig|632773.3.peg.18"/>
<dbReference type="PANTHER" id="PTHR43586:SF4">
    <property type="entry name" value="ISOPENICILLIN N EPIMERASE"/>
    <property type="match status" value="1"/>
</dbReference>
<dbReference type="Gene3D" id="3.90.1150.10">
    <property type="entry name" value="Aspartate Aminotransferase, domain 1"/>
    <property type="match status" value="1"/>
</dbReference>
<gene>
    <name evidence="8" type="primary">csd-1</name>
    <name evidence="8" type="ORF">BBEV_0016</name>
</gene>
<dbReference type="OrthoDB" id="9804366at2"/>
<protein>
    <recommendedName>
        <fullName evidence="3">cysteine desulfurase</fullName>
        <ecNumber evidence="3">2.8.1.7</ecNumber>
    </recommendedName>
</protein>
<sequence>MIYFDHAASSFPKPEAVSAAVAKAINDFGANPGRGGHKLSRQAGEVIDEARKALQTMFDAPKKEKVLFTNNATYALNQIIQGVPFAPGDHIIMTVYEHNSVSRPVQRLKKEKNIEVSVIAPDTHDGWVQEVKNHLRTDTRLVIVTHGSNVTGDIIPIREIGQLLKDHPAWFAVDAAQTAGVLPISMKEDHIDLLACAGHKGLLGPQGTGALLVSEQVSLTPIVTGGTGTNSEAIEQPEEWPYGYESGTLNTPGIAGLLKGVEAVNEQGYERISSHEEGLAKYLVSELKEISALEVIHPLQAGTRLGVVSVKTDPLNSHEIAMILDEHYDIACRAGLHCSPLVHDYLGTTENGLLRFSFGLYNTMNEIDLLITALKEISEHMME</sequence>
<feature type="domain" description="Aminotransferase class V" evidence="7">
    <location>
        <begin position="2"/>
        <end position="370"/>
    </location>
</feature>
<dbReference type="InterPro" id="IPR015422">
    <property type="entry name" value="PyrdxlP-dep_Trfase_small"/>
</dbReference>
<keyword evidence="8" id="KW-0808">Transferase</keyword>
<comment type="catalytic activity">
    <reaction evidence="5">
        <text>(sulfur carrier)-H + L-cysteine = (sulfur carrier)-SH + L-alanine</text>
        <dbReference type="Rhea" id="RHEA:43892"/>
        <dbReference type="Rhea" id="RHEA-COMP:14737"/>
        <dbReference type="Rhea" id="RHEA-COMP:14739"/>
        <dbReference type="ChEBI" id="CHEBI:29917"/>
        <dbReference type="ChEBI" id="CHEBI:35235"/>
        <dbReference type="ChEBI" id="CHEBI:57972"/>
        <dbReference type="ChEBI" id="CHEBI:64428"/>
        <dbReference type="EC" id="2.8.1.7"/>
    </reaction>
</comment>
<evidence type="ECO:0000256" key="1">
    <source>
        <dbReference type="ARBA" id="ARBA00001933"/>
    </source>
</evidence>
<name>A0A1D7QR00_9BACI</name>
<dbReference type="RefSeq" id="WP_069363594.1">
    <property type="nucleotide sequence ID" value="NZ_CP012502.1"/>
</dbReference>
<dbReference type="PANTHER" id="PTHR43586">
    <property type="entry name" value="CYSTEINE DESULFURASE"/>
    <property type="match status" value="1"/>
</dbReference>
<dbReference type="Gene3D" id="3.40.640.10">
    <property type="entry name" value="Type I PLP-dependent aspartate aminotransferase-like (Major domain)"/>
    <property type="match status" value="1"/>
</dbReference>
<dbReference type="InterPro" id="IPR015421">
    <property type="entry name" value="PyrdxlP-dep_Trfase_major"/>
</dbReference>
<dbReference type="KEGG" id="bbev:BBEV_0016"/>
<accession>A0A1D7QR00</accession>
<evidence type="ECO:0000256" key="3">
    <source>
        <dbReference type="ARBA" id="ARBA00012239"/>
    </source>
</evidence>
<dbReference type="GO" id="GO:0031071">
    <property type="term" value="F:cysteine desulfurase activity"/>
    <property type="evidence" value="ECO:0007669"/>
    <property type="project" value="UniProtKB-EC"/>
</dbReference>
<evidence type="ECO:0000256" key="6">
    <source>
        <dbReference type="RuleBase" id="RU004504"/>
    </source>
</evidence>
<dbReference type="STRING" id="632773.BBEV_0016"/>
<evidence type="ECO:0000256" key="4">
    <source>
        <dbReference type="ARBA" id="ARBA00022898"/>
    </source>
</evidence>
<comment type="cofactor">
    <cofactor evidence="1 6">
        <name>pyridoxal 5'-phosphate</name>
        <dbReference type="ChEBI" id="CHEBI:597326"/>
    </cofactor>
</comment>
<proteinExistence type="inferred from homology"/>
<keyword evidence="4" id="KW-0663">Pyridoxal phosphate</keyword>
<dbReference type="InterPro" id="IPR010969">
    <property type="entry name" value="Cys_dSase-rel_unknwn_funct"/>
</dbReference>
<keyword evidence="9" id="KW-1185">Reference proteome</keyword>
<dbReference type="EC" id="2.8.1.7" evidence="3"/>
<dbReference type="Pfam" id="PF00266">
    <property type="entry name" value="Aminotran_5"/>
    <property type="match status" value="1"/>
</dbReference>
<dbReference type="PIRSF" id="PIRSF005572">
    <property type="entry name" value="NifS"/>
    <property type="match status" value="1"/>
</dbReference>
<dbReference type="EMBL" id="CP012502">
    <property type="protein sequence ID" value="AOM81418.1"/>
    <property type="molecule type" value="Genomic_DNA"/>
</dbReference>
<dbReference type="InterPro" id="IPR015424">
    <property type="entry name" value="PyrdxlP-dep_Trfase"/>
</dbReference>
<organism evidence="8 9">
    <name type="scientific">Salisediminibacterium beveridgei</name>
    <dbReference type="NCBI Taxonomy" id="632773"/>
    <lineage>
        <taxon>Bacteria</taxon>
        <taxon>Bacillati</taxon>
        <taxon>Bacillota</taxon>
        <taxon>Bacilli</taxon>
        <taxon>Bacillales</taxon>
        <taxon>Bacillaceae</taxon>
        <taxon>Salisediminibacterium</taxon>
    </lineage>
</organism>
<evidence type="ECO:0000313" key="9">
    <source>
        <dbReference type="Proteomes" id="UP000094463"/>
    </source>
</evidence>
<dbReference type="InterPro" id="IPR016454">
    <property type="entry name" value="Cysteine_dSase"/>
</dbReference>
<evidence type="ECO:0000313" key="8">
    <source>
        <dbReference type="EMBL" id="AOM81418.1"/>
    </source>
</evidence>
<evidence type="ECO:0000256" key="2">
    <source>
        <dbReference type="ARBA" id="ARBA00010447"/>
    </source>
</evidence>
<dbReference type="InterPro" id="IPR000192">
    <property type="entry name" value="Aminotrans_V_dom"/>
</dbReference>
<reference evidence="8 9" key="1">
    <citation type="submission" date="2015-08" db="EMBL/GenBank/DDBJ databases">
        <title>The complete genome sequence of Bacillus beveridgei MLTeJB.</title>
        <authorList>
            <person name="Hanson T.E."/>
            <person name="Mesa C."/>
            <person name="Basesman S.M."/>
            <person name="Oremland R.S."/>
        </authorList>
    </citation>
    <scope>NUCLEOTIDE SEQUENCE [LARGE SCALE GENOMIC DNA]</scope>
    <source>
        <strain evidence="8 9">MLTeJB</strain>
    </source>
</reference>
<dbReference type="NCBIfam" id="TIGR01977">
    <property type="entry name" value="am_tr_V_EF2568"/>
    <property type="match status" value="1"/>
</dbReference>
<dbReference type="InterPro" id="IPR020578">
    <property type="entry name" value="Aminotrans_V_PyrdxlP_BS"/>
</dbReference>
<dbReference type="Proteomes" id="UP000094463">
    <property type="component" value="Chromosome"/>
</dbReference>